<reference evidence="2 3" key="2">
    <citation type="journal article" date="2014" name="Emerg. Microbes Infect.">
        <title>Potential impact on kidney infection: a whole-genome analysis of Leptospira santarosai serovar Shermani.</title>
        <authorList>
            <person name="Chou L.F."/>
            <person name="Chen T.W."/>
            <person name="Ko Y.C."/>
            <person name="Pan M.J."/>
            <person name="Tian Y.C."/>
            <person name="Chiu C.H."/>
            <person name="Tang P."/>
            <person name="Hung C.C."/>
            <person name="Yang C.W."/>
        </authorList>
    </citation>
    <scope>NUCLEOTIDE SEQUENCE</scope>
    <source>
        <strain evidence="2 3">LT 821</strain>
    </source>
</reference>
<reference evidence="2 3" key="1">
    <citation type="journal article" date="2012" name="Gene">
        <title>Sequence of Leptospira santarosai serovar Shermani genome and prediction of virulence-associated genes.</title>
        <authorList>
            <person name="Chou L.F."/>
            <person name="Chen Y.T."/>
            <person name="Lu C.W."/>
            <person name="Ko Y.C."/>
            <person name="Tang C.Y."/>
            <person name="Pan M.J."/>
            <person name="Tian Y.C."/>
            <person name="Chiu C.H."/>
            <person name="Hung C.C."/>
            <person name="Yang C.W."/>
        </authorList>
    </citation>
    <scope>NUCLEOTIDE SEQUENCE [LARGE SCALE GENOMIC DNA]</scope>
    <source>
        <strain evidence="2">LT 821</strain>
    </source>
</reference>
<dbReference type="EMBL" id="CP006694">
    <property type="protein sequence ID" value="EKT85744.1"/>
    <property type="molecule type" value="Genomic_DNA"/>
</dbReference>
<dbReference type="AlphaFoldDB" id="K8XWJ6"/>
<evidence type="ECO:0000313" key="2">
    <source>
        <dbReference type="EMBL" id="EKT85744.1"/>
    </source>
</evidence>
<accession>K8XWJ6</accession>
<evidence type="ECO:0000313" key="3">
    <source>
        <dbReference type="Proteomes" id="UP000035800"/>
    </source>
</evidence>
<feature type="transmembrane region" description="Helical" evidence="1">
    <location>
        <begin position="67"/>
        <end position="90"/>
    </location>
</feature>
<dbReference type="STRING" id="758847.LSS_16016"/>
<protein>
    <submittedName>
        <fullName evidence="2">Uncharacterized protein</fullName>
    </submittedName>
</protein>
<keyword evidence="1" id="KW-0472">Membrane</keyword>
<feature type="transmembrane region" description="Helical" evidence="1">
    <location>
        <begin position="33"/>
        <end position="55"/>
    </location>
</feature>
<dbReference type="PATRIC" id="fig|758847.3.peg.3349"/>
<keyword evidence="1" id="KW-0812">Transmembrane</keyword>
<keyword evidence="1" id="KW-1133">Transmembrane helix</keyword>
<evidence type="ECO:0000256" key="1">
    <source>
        <dbReference type="SAM" id="Phobius"/>
    </source>
</evidence>
<feature type="transmembrane region" description="Helical" evidence="1">
    <location>
        <begin position="97"/>
        <end position="118"/>
    </location>
</feature>
<dbReference type="KEGG" id="lst:LSS_16016"/>
<feature type="transmembrane region" description="Helical" evidence="1">
    <location>
        <begin position="130"/>
        <end position="152"/>
    </location>
</feature>
<organism evidence="2 3">
    <name type="scientific">Leptospira santarosai serovar Shermani str. LT 821</name>
    <dbReference type="NCBI Taxonomy" id="758847"/>
    <lineage>
        <taxon>Bacteria</taxon>
        <taxon>Pseudomonadati</taxon>
        <taxon>Spirochaetota</taxon>
        <taxon>Spirochaetia</taxon>
        <taxon>Leptospirales</taxon>
        <taxon>Leptospiraceae</taxon>
        <taxon>Leptospira</taxon>
    </lineage>
</organism>
<gene>
    <name evidence="2" type="ORF">LSS_16016</name>
</gene>
<dbReference type="Proteomes" id="UP000035800">
    <property type="component" value="Chromosome I"/>
</dbReference>
<proteinExistence type="predicted"/>
<name>K8XWJ6_9LEPT</name>
<sequence>MFQNFDSPFFADRIKILISTHTFFSSEFFMKQYLIRIFSYGFLVWLIPFIVAISFHSRDGKLQTDLFLFKTVMLLVGNFTGCVLLTSLALKISGKKFSILLNTGFIWLAINWGLDFLILLPMSKMNAGDYFIQIGLRYLTMIFISFTVGWVADRSTNN</sequence>